<keyword evidence="7" id="KW-0800">Toxin</keyword>
<evidence type="ECO:0000256" key="1">
    <source>
        <dbReference type="ARBA" id="ARBA00001946"/>
    </source>
</evidence>
<evidence type="ECO:0000256" key="3">
    <source>
        <dbReference type="ARBA" id="ARBA00022722"/>
    </source>
</evidence>
<comment type="caution">
    <text evidence="9">The sequence shown here is derived from an EMBL/GenBank/DDBJ whole genome shotgun (WGS) entry which is preliminary data.</text>
</comment>
<dbReference type="AlphaFoldDB" id="A0AB38UVJ1"/>
<evidence type="ECO:0000259" key="8">
    <source>
        <dbReference type="Pfam" id="PF01850"/>
    </source>
</evidence>
<evidence type="ECO:0000313" key="10">
    <source>
        <dbReference type="EMBL" id="VAZ95974.1"/>
    </source>
</evidence>
<keyword evidence="2 7" id="KW-1277">Toxin-antitoxin system</keyword>
<dbReference type="EMBL" id="UPHM01000090">
    <property type="protein sequence ID" value="VAZ95974.1"/>
    <property type="molecule type" value="Genomic_DNA"/>
</dbReference>
<evidence type="ECO:0000313" key="12">
    <source>
        <dbReference type="Proteomes" id="UP000279331"/>
    </source>
</evidence>
<evidence type="ECO:0000256" key="5">
    <source>
        <dbReference type="ARBA" id="ARBA00022801"/>
    </source>
</evidence>
<accession>A0AB38UVJ1</accession>
<dbReference type="CDD" id="cd09873">
    <property type="entry name" value="PIN_Pae0151-like"/>
    <property type="match status" value="1"/>
</dbReference>
<keyword evidence="4 7" id="KW-0479">Metal-binding</keyword>
<sequence>MTFGLIVIVVDASVLAVALGDDGSDGRLARERLARETLVAPELIDLEVVSVWRREVAAKRMPARRAASAVADLTDLPLRQSSHQPLLHRVWELRHVLTTYDAAYVALAEALDVVLVTADARLSGAFGAYCEIEVVGEIGDC</sequence>
<evidence type="ECO:0000256" key="4">
    <source>
        <dbReference type="ARBA" id="ARBA00022723"/>
    </source>
</evidence>
<dbReference type="GeneID" id="66596423"/>
<comment type="cofactor">
    <cofactor evidence="1 7">
        <name>Mg(2+)</name>
        <dbReference type="ChEBI" id="CHEBI:18420"/>
    </cofactor>
</comment>
<keyword evidence="3 7" id="KW-0540">Nuclease</keyword>
<dbReference type="Proteomes" id="UP000271464">
    <property type="component" value="Unassembled WGS sequence"/>
</dbReference>
<comment type="similarity">
    <text evidence="7">Belongs to the PINc/VapC protein family.</text>
</comment>
<dbReference type="EC" id="3.1.-.-" evidence="7"/>
<feature type="domain" description="PIN" evidence="8">
    <location>
        <begin position="8"/>
        <end position="123"/>
    </location>
</feature>
<name>A0AB38UVJ1_9MYCO</name>
<dbReference type="Gene3D" id="3.40.50.1010">
    <property type="entry name" value="5'-nuclease"/>
    <property type="match status" value="1"/>
</dbReference>
<dbReference type="GO" id="GO:0000287">
    <property type="term" value="F:magnesium ion binding"/>
    <property type="evidence" value="ECO:0007669"/>
    <property type="project" value="UniProtKB-UniRule"/>
</dbReference>
<dbReference type="SUPFAM" id="SSF88723">
    <property type="entry name" value="PIN domain-like"/>
    <property type="match status" value="1"/>
</dbReference>
<comment type="function">
    <text evidence="7">Toxic component of a toxin-antitoxin (TA) system. An RNase.</text>
</comment>
<dbReference type="Pfam" id="PF01850">
    <property type="entry name" value="PIN"/>
    <property type="match status" value="1"/>
</dbReference>
<evidence type="ECO:0000256" key="7">
    <source>
        <dbReference type="HAMAP-Rule" id="MF_00265"/>
    </source>
</evidence>
<dbReference type="EMBL" id="UPHL01000094">
    <property type="protein sequence ID" value="VAZ84564.1"/>
    <property type="molecule type" value="Genomic_DNA"/>
</dbReference>
<evidence type="ECO:0000313" key="9">
    <source>
        <dbReference type="EMBL" id="VAZ84564.1"/>
    </source>
</evidence>
<dbReference type="InterPro" id="IPR029060">
    <property type="entry name" value="PIN-like_dom_sf"/>
</dbReference>
<dbReference type="InterPro" id="IPR002716">
    <property type="entry name" value="PIN_dom"/>
</dbReference>
<dbReference type="GO" id="GO:0016787">
    <property type="term" value="F:hydrolase activity"/>
    <property type="evidence" value="ECO:0007669"/>
    <property type="project" value="UniProtKB-KW"/>
</dbReference>
<gene>
    <name evidence="9" type="primary">vapC9_1</name>
    <name evidence="7" type="synonym">vapC</name>
    <name evidence="9" type="ORF">LAUMK42_03387</name>
    <name evidence="10" type="ORF">LAUMK4_03337</name>
</gene>
<evidence type="ECO:0000256" key="2">
    <source>
        <dbReference type="ARBA" id="ARBA00022649"/>
    </source>
</evidence>
<feature type="binding site" evidence="7">
    <location>
        <position position="11"/>
    </location>
    <ligand>
        <name>Mg(2+)</name>
        <dbReference type="ChEBI" id="CHEBI:18420"/>
    </ligand>
</feature>
<organism evidence="9 12">
    <name type="scientific">Mycobacterium persicum</name>
    <dbReference type="NCBI Taxonomy" id="1487726"/>
    <lineage>
        <taxon>Bacteria</taxon>
        <taxon>Bacillati</taxon>
        <taxon>Actinomycetota</taxon>
        <taxon>Actinomycetes</taxon>
        <taxon>Mycobacteriales</taxon>
        <taxon>Mycobacteriaceae</taxon>
        <taxon>Mycobacterium</taxon>
    </lineage>
</organism>
<dbReference type="RefSeq" id="WP_158006362.1">
    <property type="nucleotide sequence ID" value="NZ_LWCM01000099.1"/>
</dbReference>
<reference evidence="11 12" key="1">
    <citation type="submission" date="2018-09" db="EMBL/GenBank/DDBJ databases">
        <authorList>
            <person name="Tagini F."/>
        </authorList>
    </citation>
    <scope>NUCLEOTIDE SEQUENCE [LARGE SCALE GENOMIC DNA]</scope>
    <source>
        <strain evidence="10 11">MK4</strain>
        <strain evidence="9 12">MK42</strain>
    </source>
</reference>
<dbReference type="GO" id="GO:0090729">
    <property type="term" value="F:toxin activity"/>
    <property type="evidence" value="ECO:0007669"/>
    <property type="project" value="UniProtKB-KW"/>
</dbReference>
<dbReference type="InterPro" id="IPR022907">
    <property type="entry name" value="VapC_family"/>
</dbReference>
<dbReference type="PANTHER" id="PTHR35901:SF1">
    <property type="entry name" value="EXONUCLEASE VAPC9"/>
    <property type="match status" value="1"/>
</dbReference>
<dbReference type="HAMAP" id="MF_00265">
    <property type="entry name" value="VapC_Nob1"/>
    <property type="match status" value="1"/>
</dbReference>
<proteinExistence type="inferred from homology"/>
<keyword evidence="5 7" id="KW-0378">Hydrolase</keyword>
<dbReference type="InterPro" id="IPR051619">
    <property type="entry name" value="TypeII_TA_RNase_PINc/VapC"/>
</dbReference>
<evidence type="ECO:0000256" key="6">
    <source>
        <dbReference type="ARBA" id="ARBA00022842"/>
    </source>
</evidence>
<keyword evidence="11" id="KW-1185">Reference proteome</keyword>
<evidence type="ECO:0000313" key="11">
    <source>
        <dbReference type="Proteomes" id="UP000271464"/>
    </source>
</evidence>
<keyword evidence="6 7" id="KW-0460">Magnesium</keyword>
<dbReference type="Proteomes" id="UP000279331">
    <property type="component" value="Unassembled WGS sequence"/>
</dbReference>
<protein>
    <recommendedName>
        <fullName evidence="7">Ribonuclease VapC</fullName>
        <shortName evidence="7">RNase VapC</shortName>
        <ecNumber evidence="7">3.1.-.-</ecNumber>
    </recommendedName>
    <alternativeName>
        <fullName evidence="7">Toxin VapC</fullName>
    </alternativeName>
</protein>
<dbReference type="PANTHER" id="PTHR35901">
    <property type="entry name" value="RIBONUCLEASE VAPC3"/>
    <property type="match status" value="1"/>
</dbReference>
<feature type="binding site" evidence="7">
    <location>
        <position position="101"/>
    </location>
    <ligand>
        <name>Mg(2+)</name>
        <dbReference type="ChEBI" id="CHEBI:18420"/>
    </ligand>
</feature>
<dbReference type="InterPro" id="IPR044153">
    <property type="entry name" value="PIN_Pae0151-like"/>
</dbReference>
<dbReference type="GO" id="GO:0004540">
    <property type="term" value="F:RNA nuclease activity"/>
    <property type="evidence" value="ECO:0007669"/>
    <property type="project" value="InterPro"/>
</dbReference>